<keyword evidence="9" id="KW-1185">Reference proteome</keyword>
<evidence type="ECO:0000259" key="6">
    <source>
        <dbReference type="Pfam" id="PF08170"/>
    </source>
</evidence>
<feature type="region of interest" description="Disordered" evidence="4">
    <location>
        <begin position="1323"/>
        <end position="1345"/>
    </location>
</feature>
<dbReference type="Pfam" id="PF22770">
    <property type="entry name" value="POP1_C"/>
    <property type="match status" value="1"/>
</dbReference>
<evidence type="ECO:0000256" key="4">
    <source>
        <dbReference type="SAM" id="MobiDB-lite"/>
    </source>
</evidence>
<feature type="compositionally biased region" description="Basic and acidic residues" evidence="4">
    <location>
        <begin position="477"/>
        <end position="494"/>
    </location>
</feature>
<organism evidence="8 9">
    <name type="scientific">Effrenium voratum</name>
    <dbReference type="NCBI Taxonomy" id="2562239"/>
    <lineage>
        <taxon>Eukaryota</taxon>
        <taxon>Sar</taxon>
        <taxon>Alveolata</taxon>
        <taxon>Dinophyceae</taxon>
        <taxon>Suessiales</taxon>
        <taxon>Symbiodiniaceae</taxon>
        <taxon>Effrenium</taxon>
    </lineage>
</organism>
<proteinExistence type="predicted"/>
<dbReference type="GO" id="GO:0001682">
    <property type="term" value="P:tRNA 5'-leader removal"/>
    <property type="evidence" value="ECO:0007669"/>
    <property type="project" value="InterPro"/>
</dbReference>
<evidence type="ECO:0000256" key="3">
    <source>
        <dbReference type="ARBA" id="ARBA00023242"/>
    </source>
</evidence>
<evidence type="ECO:0000259" key="5">
    <source>
        <dbReference type="Pfam" id="PF06978"/>
    </source>
</evidence>
<dbReference type="GO" id="GO:0005655">
    <property type="term" value="C:nucleolar ribonuclease P complex"/>
    <property type="evidence" value="ECO:0007669"/>
    <property type="project" value="InterPro"/>
</dbReference>
<comment type="subcellular location">
    <subcellularLocation>
        <location evidence="1">Nucleus</location>
    </subcellularLocation>
</comment>
<feature type="region of interest" description="Disordered" evidence="4">
    <location>
        <begin position="1097"/>
        <end position="1137"/>
    </location>
</feature>
<evidence type="ECO:0000256" key="1">
    <source>
        <dbReference type="ARBA" id="ARBA00004123"/>
    </source>
</evidence>
<feature type="compositionally biased region" description="Basic and acidic residues" evidence="4">
    <location>
        <begin position="1336"/>
        <end position="1345"/>
    </location>
</feature>
<dbReference type="InterPro" id="IPR009723">
    <property type="entry name" value="Pop1_N"/>
</dbReference>
<reference evidence="8" key="1">
    <citation type="submission" date="2023-08" db="EMBL/GenBank/DDBJ databases">
        <authorList>
            <person name="Chen Y."/>
            <person name="Shah S."/>
            <person name="Dougan E. K."/>
            <person name="Thang M."/>
            <person name="Chan C."/>
        </authorList>
    </citation>
    <scope>NUCLEOTIDE SEQUENCE</scope>
</reference>
<evidence type="ECO:0000313" key="9">
    <source>
        <dbReference type="Proteomes" id="UP001178507"/>
    </source>
</evidence>
<keyword evidence="2" id="KW-0819">tRNA processing</keyword>
<feature type="compositionally biased region" description="Basic residues" evidence="4">
    <location>
        <begin position="1124"/>
        <end position="1133"/>
    </location>
</feature>
<dbReference type="InterPro" id="IPR012590">
    <property type="entry name" value="POPLD_dom"/>
</dbReference>
<feature type="domain" description="POP1 C-terminal" evidence="7">
    <location>
        <begin position="1123"/>
        <end position="1208"/>
    </location>
</feature>
<dbReference type="PANTHER" id="PTHR22731">
    <property type="entry name" value="RIBONUCLEASES P/MRP PROTEIN SUBUNIT POP1"/>
    <property type="match status" value="1"/>
</dbReference>
<protein>
    <submittedName>
        <fullName evidence="8">Uncharacterized protein</fullName>
    </submittedName>
</protein>
<dbReference type="PANTHER" id="PTHR22731:SF3">
    <property type="entry name" value="RIBONUCLEASES P_MRP PROTEIN SUBUNIT POP1"/>
    <property type="match status" value="1"/>
</dbReference>
<dbReference type="Pfam" id="PF06978">
    <property type="entry name" value="POP1_N"/>
    <property type="match status" value="1"/>
</dbReference>
<accession>A0AA36ILX5</accession>
<evidence type="ECO:0000313" key="8">
    <source>
        <dbReference type="EMBL" id="CAJ1389155.1"/>
    </source>
</evidence>
<dbReference type="Pfam" id="PF08170">
    <property type="entry name" value="POPLD"/>
    <property type="match status" value="1"/>
</dbReference>
<dbReference type="GO" id="GO:0000172">
    <property type="term" value="C:ribonuclease MRP complex"/>
    <property type="evidence" value="ECO:0007669"/>
    <property type="project" value="InterPro"/>
</dbReference>
<evidence type="ECO:0000259" key="7">
    <source>
        <dbReference type="Pfam" id="PF22770"/>
    </source>
</evidence>
<gene>
    <name evidence="8" type="ORF">EVOR1521_LOCUS14831</name>
</gene>
<dbReference type="Proteomes" id="UP001178507">
    <property type="component" value="Unassembled WGS sequence"/>
</dbReference>
<sequence>MASSSGRFTTNSAGTATGFTLPQAVSVEQFAAERAEDVQKLLASLGDVAAQPRHLRRRTRSWQPFGLLRRRTQASAPKTWRKVRRRKVEGQIPASTKLAVEDGVVRVRKHWRRPGLLLRAHAWAPPSLGAAAPTRYLETHVWHAKRAHMEEAWGHKLAACNNALGVRALHRAMSRHCCAHDRSYMQLVEIFGSEQLIVDTLAHCGADRRLILAKDARSGARRVRILLRDCGDQLITPALLLWSPSMTTRHPPMAKEPSDEEMPFTIDVQGTGPSPGSGGDVDMVEAALEATPETGWIVWLWVHPAAAQEAVTALGLAAVQARSSREGALWVSPTCGPSYLELTGPKTLEVLRRALPPEACRSSPAARIWSELEVASVAPPCGAVLALEVQAAFLASGKDGQPGSSRLGSRKDWLARWPPEAAQGGLWADSSHTPSEDGHVAVMLVFRHGGKMADCAAGVDILFPPGAVQRNRLGSARVREKPRERQSKQPAEDLARLKLTNSTNVLDPPLQALLDMPLDEVWAMANSPSGLKDLGSRLCSYLGKRSTPSLLEGVNLGAGNVSDMVDASCGFPCALRDGQLQVSSQLGVKERLWLGYMVVHLRRGSMGKENVVCGQQGPRYLQHVSGRRGQGLGNMLQGLQATMALALVTGRAVLMKWPRLEDAVQPRFFDWQMAIHSSCQRSVKTMEGWNFGRTQRPVDILAAGFSSDPGFLQFTGNWGVGPFWRQNLTGVGLPTATLEGIFRNQAAMAAGCLLHFPLGSRPELQRQVFQILGGVKSHVAVQLRTGDSAKGSISGDSSDKRPVLRDKAWGLQSPEEAARQIAACATQLCAKLDLAKVPGSLTAGDTPCEVFFESDNIRAREVIRKLPTETGTRFRTSVMRPRHSSDESAIPETLAAMLALSSHKTLIWTTGAISAMVRQFGTLHLTGARDFQFELFLRARANRNQSMQNLLRCHFAGARAMGFRDRQRLLASRGLPEFPIDFPDAPAGNRQAEHEGAAALQRFQRKPPGKRPNFAVLAIAAPHLPDWGALPAINPLERPNVCRVGLPLLLTQPRCCLSHPGLLPVTLRSMGGGTPRGGCHLYQPSASDLALVSLPGQVSRGRGPARQEAPLPLPAPRIEEPRHSSQKRGRLRRQQKEAEKVEAIRALVGFVTSGGFSYHYGRGAGVGVVVAQILGEVAREQSAGSDAVPQWIWLWARNTTSLLYFPVWVPGTQRISGHQPRSLGRCLGIDGLVVSGMHGLVKTSPAHHLPGQPFDGEDDDRRIFAITAAAASRTIVAEHVYGILLRMESGWLHEPLPLQLLALLAFPEVRQCFGLAQDRRHKAHTTAAGRPIPASRVHDRSSDAK</sequence>
<feature type="region of interest" description="Disordered" evidence="4">
    <location>
        <begin position="473"/>
        <end position="494"/>
    </location>
</feature>
<keyword evidence="3" id="KW-0539">Nucleus</keyword>
<dbReference type="InterPro" id="IPR039182">
    <property type="entry name" value="Pop1"/>
</dbReference>
<name>A0AA36ILX5_9DINO</name>
<comment type="caution">
    <text evidence="8">The sequence shown here is derived from an EMBL/GenBank/DDBJ whole genome shotgun (WGS) entry which is preliminary data.</text>
</comment>
<evidence type="ECO:0000256" key="2">
    <source>
        <dbReference type="ARBA" id="ARBA00022694"/>
    </source>
</evidence>
<dbReference type="EMBL" id="CAUJNA010001813">
    <property type="protein sequence ID" value="CAJ1389155.1"/>
    <property type="molecule type" value="Genomic_DNA"/>
</dbReference>
<feature type="domain" description="Pop1 N-terminal" evidence="5">
    <location>
        <begin position="135"/>
        <end position="190"/>
    </location>
</feature>
<dbReference type="InterPro" id="IPR055079">
    <property type="entry name" value="POP1_C"/>
</dbReference>
<feature type="domain" description="POPLD" evidence="6">
    <location>
        <begin position="949"/>
        <end position="1027"/>
    </location>
</feature>